<evidence type="ECO:0000313" key="4">
    <source>
        <dbReference type="EMBL" id="KEO44737.1"/>
    </source>
</evidence>
<evidence type="ECO:0000259" key="3">
    <source>
        <dbReference type="Pfam" id="PF13464"/>
    </source>
</evidence>
<evidence type="ECO:0000313" key="5">
    <source>
        <dbReference type="Proteomes" id="UP000027855"/>
    </source>
</evidence>
<dbReference type="RefSeq" id="WP_037602401.1">
    <property type="nucleotide sequence ID" value="NZ_JADPCF010000006.1"/>
</dbReference>
<dbReference type="GO" id="GO:0003677">
    <property type="term" value="F:DNA binding"/>
    <property type="evidence" value="ECO:0007669"/>
    <property type="project" value="InterPro"/>
</dbReference>
<accession>A0A074IWV4</accession>
<name>A0A074IWV4_STRSL</name>
<feature type="domain" description="Cytoskeleton protein RodZ-like C-terminal" evidence="3">
    <location>
        <begin position="211"/>
        <end position="272"/>
    </location>
</feature>
<dbReference type="EMBL" id="JJMT01000017">
    <property type="protein sequence ID" value="KEO44737.1"/>
    <property type="molecule type" value="Genomic_DNA"/>
</dbReference>
<feature type="compositionally biased region" description="Basic and acidic residues" evidence="1">
    <location>
        <begin position="75"/>
        <end position="94"/>
    </location>
</feature>
<dbReference type="InterPro" id="IPR025194">
    <property type="entry name" value="RodZ-like_C"/>
</dbReference>
<gene>
    <name evidence="4" type="ORF">DL07_03900</name>
</gene>
<proteinExistence type="predicted"/>
<evidence type="ECO:0000256" key="2">
    <source>
        <dbReference type="SAM" id="Phobius"/>
    </source>
</evidence>
<feature type="transmembrane region" description="Helical" evidence="2">
    <location>
        <begin position="116"/>
        <end position="138"/>
    </location>
</feature>
<dbReference type="Pfam" id="PF13464">
    <property type="entry name" value="RodZ_C"/>
    <property type="match status" value="1"/>
</dbReference>
<dbReference type="InterPro" id="IPR010982">
    <property type="entry name" value="Lambda_DNA-bd_dom_sf"/>
</dbReference>
<reference evidence="4 5" key="1">
    <citation type="submission" date="2014-04" db="EMBL/GenBank/DDBJ databases">
        <title>Variable characteristics of bacteriocin-producing Streptococcus salivarius strains isolated from Malaysian subjects.</title>
        <authorList>
            <person name="Philip K."/>
            <person name="Barbour A."/>
        </authorList>
    </citation>
    <scope>NUCLEOTIDE SEQUENCE [LARGE SCALE GENOMIC DNA]</scope>
    <source>
        <strain evidence="4 5">NU10</strain>
    </source>
</reference>
<organism evidence="4 5">
    <name type="scientific">Streptococcus salivarius</name>
    <dbReference type="NCBI Taxonomy" id="1304"/>
    <lineage>
        <taxon>Bacteria</taxon>
        <taxon>Bacillati</taxon>
        <taxon>Bacillota</taxon>
        <taxon>Bacilli</taxon>
        <taxon>Lactobacillales</taxon>
        <taxon>Streptococcaceae</taxon>
        <taxon>Streptococcus</taxon>
    </lineage>
</organism>
<dbReference type="Proteomes" id="UP000027855">
    <property type="component" value="Unassembled WGS sequence"/>
</dbReference>
<dbReference type="AlphaFoldDB" id="A0A074IWV4"/>
<comment type="caution">
    <text evidence="4">The sequence shown here is derived from an EMBL/GenBank/DDBJ whole genome shotgun (WGS) entry which is preliminary data.</text>
</comment>
<evidence type="ECO:0000256" key="1">
    <source>
        <dbReference type="SAM" id="MobiDB-lite"/>
    </source>
</evidence>
<protein>
    <submittedName>
        <fullName evidence="4">Membrane protein</fullName>
    </submittedName>
</protein>
<keyword evidence="2" id="KW-0812">Transmembrane</keyword>
<dbReference type="InterPro" id="IPR050400">
    <property type="entry name" value="Bact_Cytoskel_RodZ"/>
</dbReference>
<dbReference type="Pfam" id="PF13413">
    <property type="entry name" value="HTH_25"/>
    <property type="match status" value="1"/>
</dbReference>
<dbReference type="Gene3D" id="1.10.260.40">
    <property type="entry name" value="lambda repressor-like DNA-binding domains"/>
    <property type="match status" value="1"/>
</dbReference>
<keyword evidence="2" id="KW-0472">Membrane</keyword>
<dbReference type="PANTHER" id="PTHR34475:SF1">
    <property type="entry name" value="CYTOSKELETON PROTEIN RODZ"/>
    <property type="match status" value="1"/>
</dbReference>
<keyword evidence="2" id="KW-1133">Transmembrane helix</keyword>
<feature type="region of interest" description="Disordered" evidence="1">
    <location>
        <begin position="75"/>
        <end position="102"/>
    </location>
</feature>
<sequence length="285" mass="32000">MKLHSLGEQLRAARIKKELSLYDVEKISGVEAQFLLAMEMDQLKALPEDIQQEALEKYATSVGLDGKRLFEEQRQNEQKLKKEKKTVERKEESLATKAPMSRFLKHKREEKRKSNYLPLLILSAVSLLIICSVGYIIIRHISNQPQVIKPNTISTVNHLSTASKAKSSRSISEVTVSGANVTTTTQGNQLMVDFSNVNSSVVLDVELSKNSDDTWFSVDNSDTSESYLLSKTKNSKYSLDFSDKTKPTQIIIAQSSKVTLKVNGESLDLSQLDKNTPSYLTLRIQ</sequence>
<dbReference type="PANTHER" id="PTHR34475">
    <property type="match status" value="1"/>
</dbReference>